<feature type="non-terminal residue" evidence="2">
    <location>
        <position position="1"/>
    </location>
</feature>
<dbReference type="EMBL" id="RYZI01000039">
    <property type="protein sequence ID" value="RWA12916.1"/>
    <property type="molecule type" value="Genomic_DNA"/>
</dbReference>
<evidence type="ECO:0000313" key="3">
    <source>
        <dbReference type="Proteomes" id="UP000286045"/>
    </source>
</evidence>
<sequence length="164" mass="17067">EGDAYVASTSSGIAYARPGSGHPEAGTGIYPRTPSYLNRSPLRLYPMRQDHLPAGCGTCRRRGLRPADTQLSATAQGVIQASDTSRRPRRAAAPAGNAAIRAASGGVWARRSSDTGRACGGARTGAVDARAGRSSGRGVVGSWGISTRMQRREWAGSIAILSFP</sequence>
<evidence type="ECO:0000313" key="2">
    <source>
        <dbReference type="EMBL" id="RWA12916.1"/>
    </source>
</evidence>
<dbReference type="Proteomes" id="UP000286045">
    <property type="component" value="Unassembled WGS sequence"/>
</dbReference>
<organism evidence="2 3">
    <name type="scientific">Xylaria grammica</name>
    <dbReference type="NCBI Taxonomy" id="363999"/>
    <lineage>
        <taxon>Eukaryota</taxon>
        <taxon>Fungi</taxon>
        <taxon>Dikarya</taxon>
        <taxon>Ascomycota</taxon>
        <taxon>Pezizomycotina</taxon>
        <taxon>Sordariomycetes</taxon>
        <taxon>Xylariomycetidae</taxon>
        <taxon>Xylariales</taxon>
        <taxon>Xylariaceae</taxon>
        <taxon>Xylaria</taxon>
    </lineage>
</organism>
<feature type="region of interest" description="Disordered" evidence="1">
    <location>
        <begin position="67"/>
        <end position="96"/>
    </location>
</feature>
<keyword evidence="3" id="KW-1185">Reference proteome</keyword>
<comment type="caution">
    <text evidence="2">The sequence shown here is derived from an EMBL/GenBank/DDBJ whole genome shotgun (WGS) entry which is preliminary data.</text>
</comment>
<feature type="compositionally biased region" description="Polar residues" evidence="1">
    <location>
        <begin position="69"/>
        <end position="83"/>
    </location>
</feature>
<dbReference type="AlphaFoldDB" id="A0A439DEV5"/>
<protein>
    <submittedName>
        <fullName evidence="2">Uncharacterized protein</fullName>
    </submittedName>
</protein>
<accession>A0A439DEV5</accession>
<reference evidence="2 3" key="1">
    <citation type="submission" date="2018-12" db="EMBL/GenBank/DDBJ databases">
        <title>Draft genome sequence of Xylaria grammica IHI A82.</title>
        <authorList>
            <person name="Buettner E."/>
            <person name="Kellner H."/>
        </authorList>
    </citation>
    <scope>NUCLEOTIDE SEQUENCE [LARGE SCALE GENOMIC DNA]</scope>
    <source>
        <strain evidence="2 3">IHI A82</strain>
    </source>
</reference>
<gene>
    <name evidence="2" type="ORF">EKO27_g2187</name>
</gene>
<evidence type="ECO:0000256" key="1">
    <source>
        <dbReference type="SAM" id="MobiDB-lite"/>
    </source>
</evidence>
<proteinExistence type="predicted"/>
<name>A0A439DEV5_9PEZI</name>